<organism evidence="3 4">
    <name type="scientific">Celerinatantimonas diazotrophica</name>
    <dbReference type="NCBI Taxonomy" id="412034"/>
    <lineage>
        <taxon>Bacteria</taxon>
        <taxon>Pseudomonadati</taxon>
        <taxon>Pseudomonadota</taxon>
        <taxon>Gammaproteobacteria</taxon>
        <taxon>Celerinatantimonadaceae</taxon>
        <taxon>Celerinatantimonas</taxon>
    </lineage>
</organism>
<dbReference type="InterPro" id="IPR001279">
    <property type="entry name" value="Metallo-B-lactamas"/>
</dbReference>
<dbReference type="GO" id="GO:0005737">
    <property type="term" value="C:cytoplasm"/>
    <property type="evidence" value="ECO:0007669"/>
    <property type="project" value="TreeGrafter"/>
</dbReference>
<feature type="domain" description="Metallo-beta-lactamase" evidence="2">
    <location>
        <begin position="117"/>
        <end position="311"/>
    </location>
</feature>
<keyword evidence="1" id="KW-0472">Membrane</keyword>
<dbReference type="InterPro" id="IPR024884">
    <property type="entry name" value="NAPE-PLD"/>
</dbReference>
<dbReference type="GO" id="GO:0008270">
    <property type="term" value="F:zinc ion binding"/>
    <property type="evidence" value="ECO:0007669"/>
    <property type="project" value="InterPro"/>
</dbReference>
<dbReference type="InterPro" id="IPR036866">
    <property type="entry name" value="RibonucZ/Hydroxyglut_hydro"/>
</dbReference>
<dbReference type="RefSeq" id="WP_224054878.1">
    <property type="nucleotide sequence ID" value="NZ_OU594967.1"/>
</dbReference>
<keyword evidence="4" id="KW-1185">Reference proteome</keyword>
<keyword evidence="1" id="KW-1133">Transmembrane helix</keyword>
<comment type="caution">
    <text evidence="3">The sequence shown here is derived from an EMBL/GenBank/DDBJ whole genome shotgun (WGS) entry which is preliminary data.</text>
</comment>
<evidence type="ECO:0000313" key="3">
    <source>
        <dbReference type="EMBL" id="TCK61480.1"/>
    </source>
</evidence>
<gene>
    <name evidence="3" type="ORF">EV690_0478</name>
</gene>
<dbReference type="Proteomes" id="UP000295565">
    <property type="component" value="Unassembled WGS sequence"/>
</dbReference>
<dbReference type="PIRSF" id="PIRSF038896">
    <property type="entry name" value="NAPE-PLD"/>
    <property type="match status" value="1"/>
</dbReference>
<dbReference type="PANTHER" id="PTHR15032">
    <property type="entry name" value="N-ACYL-PHOSPHATIDYLETHANOLAMINE-HYDROLYZING PHOSPHOLIPASE D"/>
    <property type="match status" value="1"/>
</dbReference>
<dbReference type="PANTHER" id="PTHR15032:SF4">
    <property type="entry name" value="N-ACYL-PHOSPHATIDYLETHANOLAMINE-HYDROLYZING PHOSPHOLIPASE D"/>
    <property type="match status" value="1"/>
</dbReference>
<dbReference type="EMBL" id="SMGD01000005">
    <property type="protein sequence ID" value="TCK61480.1"/>
    <property type="molecule type" value="Genomic_DNA"/>
</dbReference>
<sequence length="376" mass="43071">MIWFIVALVVIITIVVSLVIILSRAPYKSANYHPLSPNTLRANYRDKQFHNDHMPQHQSATNESSILFRFLFQRIHGARPNKPIATDKTNLLTLDPQTDLAVWLGHSSSFIQLDGMRFLIDPVFSNNASPIPATNRAFAGSNIYVATDMPAIDYLLITHDHWDHLDYPSIVALKEKVHHVIVPLGVGGYFRQWGYPDDMITECDWNQHTFAGKVTVVTLPAQHFSGRLFHKNRTLWASYALLGEHKRIFLSGDSGYSSHFAAIAEQYGPFDLTFIECGQYDTAWPHVHMTPEQSAQAAADLKSKLVITQHHSKFKLAFHRWQEPIERFIKAKTPYDYQLTCPMIGQCVTFNDPPCHHHWWQNQHEYSLTQTITAKK</sequence>
<dbReference type="AlphaFoldDB" id="A0A4R1KBU2"/>
<proteinExistence type="predicted"/>
<dbReference type="SUPFAM" id="SSF56281">
    <property type="entry name" value="Metallo-hydrolase/oxidoreductase"/>
    <property type="match status" value="1"/>
</dbReference>
<protein>
    <submittedName>
        <fullName evidence="3">L-ascorbate metabolism protein UlaG (Beta-lactamase superfamily)</fullName>
    </submittedName>
</protein>
<name>A0A4R1KBU2_9GAMM</name>
<evidence type="ECO:0000256" key="1">
    <source>
        <dbReference type="SAM" id="Phobius"/>
    </source>
</evidence>
<dbReference type="Gene3D" id="3.60.15.10">
    <property type="entry name" value="Ribonuclease Z/Hydroxyacylglutathione hydrolase-like"/>
    <property type="match status" value="1"/>
</dbReference>
<dbReference type="GO" id="GO:0070290">
    <property type="term" value="F:N-acylphosphatidylethanolamine-specific phospholipase D activity"/>
    <property type="evidence" value="ECO:0007669"/>
    <property type="project" value="InterPro"/>
</dbReference>
<reference evidence="3 4" key="1">
    <citation type="submission" date="2019-03" db="EMBL/GenBank/DDBJ databases">
        <title>Genomic Encyclopedia of Type Strains, Phase IV (KMG-IV): sequencing the most valuable type-strain genomes for metagenomic binning, comparative biology and taxonomic classification.</title>
        <authorList>
            <person name="Goeker M."/>
        </authorList>
    </citation>
    <scope>NUCLEOTIDE SEQUENCE [LARGE SCALE GENOMIC DNA]</scope>
    <source>
        <strain evidence="3 4">DSM 18577</strain>
    </source>
</reference>
<feature type="transmembrane region" description="Helical" evidence="1">
    <location>
        <begin position="6"/>
        <end position="23"/>
    </location>
</feature>
<evidence type="ECO:0000259" key="2">
    <source>
        <dbReference type="Pfam" id="PF12706"/>
    </source>
</evidence>
<keyword evidence="1" id="KW-0812">Transmembrane</keyword>
<accession>A0A4R1KBU2</accession>
<dbReference type="Pfam" id="PF12706">
    <property type="entry name" value="Lactamase_B_2"/>
    <property type="match status" value="1"/>
</dbReference>
<evidence type="ECO:0000313" key="4">
    <source>
        <dbReference type="Proteomes" id="UP000295565"/>
    </source>
</evidence>